<dbReference type="OrthoDB" id="780193at2759"/>
<dbReference type="Proteomes" id="UP000321947">
    <property type="component" value="Unassembled WGS sequence"/>
</dbReference>
<dbReference type="STRING" id="1194695.A0A5A7SYC9"/>
<dbReference type="Proteomes" id="UP000321393">
    <property type="component" value="Unassembled WGS sequence"/>
</dbReference>
<dbReference type="InterPro" id="IPR039609">
    <property type="entry name" value="VQ_15/22"/>
</dbReference>
<dbReference type="PANTHER" id="PTHR33179">
    <property type="entry name" value="VQ MOTIF-CONTAINING PROTEIN"/>
    <property type="match status" value="1"/>
</dbReference>
<feature type="compositionally biased region" description="Polar residues" evidence="1">
    <location>
        <begin position="107"/>
        <end position="131"/>
    </location>
</feature>
<evidence type="ECO:0000313" key="6">
    <source>
        <dbReference type="Proteomes" id="UP000321947"/>
    </source>
</evidence>
<feature type="compositionally biased region" description="Basic residues" evidence="1">
    <location>
        <begin position="173"/>
        <end position="182"/>
    </location>
</feature>
<dbReference type="InterPro" id="IPR008889">
    <property type="entry name" value="VQ"/>
</dbReference>
<protein>
    <submittedName>
        <fullName evidence="3">Rho GTPase-activating protein gacF-like</fullName>
    </submittedName>
</protein>
<proteinExistence type="predicted"/>
<feature type="region of interest" description="Disordered" evidence="1">
    <location>
        <begin position="86"/>
        <end position="186"/>
    </location>
</feature>
<dbReference type="Pfam" id="PF05678">
    <property type="entry name" value="VQ"/>
    <property type="match status" value="1"/>
</dbReference>
<feature type="region of interest" description="Disordered" evidence="1">
    <location>
        <begin position="1"/>
        <end position="58"/>
    </location>
</feature>
<dbReference type="EMBL" id="SSTE01019703">
    <property type="protein sequence ID" value="KAA0036294.1"/>
    <property type="molecule type" value="Genomic_DNA"/>
</dbReference>
<dbReference type="PANTHER" id="PTHR33179:SF4">
    <property type="entry name" value="VQ MOTIF-CONTAINING PROTEIN"/>
    <property type="match status" value="1"/>
</dbReference>
<feature type="compositionally biased region" description="Low complexity" evidence="1">
    <location>
        <begin position="153"/>
        <end position="168"/>
    </location>
</feature>
<feature type="compositionally biased region" description="Low complexity" evidence="1">
    <location>
        <begin position="1"/>
        <end position="14"/>
    </location>
</feature>
<evidence type="ECO:0000256" key="1">
    <source>
        <dbReference type="SAM" id="MobiDB-lite"/>
    </source>
</evidence>
<reference evidence="5 6" key="1">
    <citation type="submission" date="2019-08" db="EMBL/GenBank/DDBJ databases">
        <title>Draft genome sequences of two oriental melons (Cucumis melo L. var makuwa).</title>
        <authorList>
            <person name="Kwon S.-Y."/>
        </authorList>
    </citation>
    <scope>NUCLEOTIDE SEQUENCE [LARGE SCALE GENOMIC DNA]</scope>
    <source>
        <strain evidence="6">cv. Chang Bougi</strain>
        <strain evidence="5">cv. SW 3</strain>
        <tissue evidence="3">Leaf</tissue>
    </source>
</reference>
<dbReference type="EMBL" id="SSTD01010113">
    <property type="protein sequence ID" value="TYK12688.1"/>
    <property type="molecule type" value="Genomic_DNA"/>
</dbReference>
<evidence type="ECO:0000313" key="3">
    <source>
        <dbReference type="EMBL" id="KAA0036294.1"/>
    </source>
</evidence>
<dbReference type="AlphaFoldDB" id="A0A5A7SYC9"/>
<name>A0A5A7SYC9_CUCMM</name>
<gene>
    <name evidence="4" type="ORF">E5676_scaffold255G002760</name>
    <name evidence="3" type="ORF">E6C27_scaffold18G00930</name>
</gene>
<feature type="domain" description="VQ" evidence="2">
    <location>
        <begin position="183"/>
        <end position="210"/>
    </location>
</feature>
<organism evidence="3 5">
    <name type="scientific">Cucumis melo var. makuwa</name>
    <name type="common">Oriental melon</name>
    <dbReference type="NCBI Taxonomy" id="1194695"/>
    <lineage>
        <taxon>Eukaryota</taxon>
        <taxon>Viridiplantae</taxon>
        <taxon>Streptophyta</taxon>
        <taxon>Embryophyta</taxon>
        <taxon>Tracheophyta</taxon>
        <taxon>Spermatophyta</taxon>
        <taxon>Magnoliopsida</taxon>
        <taxon>eudicotyledons</taxon>
        <taxon>Gunneridae</taxon>
        <taxon>Pentapetalae</taxon>
        <taxon>rosids</taxon>
        <taxon>fabids</taxon>
        <taxon>Cucurbitales</taxon>
        <taxon>Cucurbitaceae</taxon>
        <taxon>Benincaseae</taxon>
        <taxon>Cucumis</taxon>
    </lineage>
</organism>
<evidence type="ECO:0000313" key="4">
    <source>
        <dbReference type="EMBL" id="TYK12688.1"/>
    </source>
</evidence>
<accession>A0A5A7SYC9</accession>
<evidence type="ECO:0000259" key="2">
    <source>
        <dbReference type="Pfam" id="PF05678"/>
    </source>
</evidence>
<comment type="caution">
    <text evidence="3">The sequence shown here is derived from an EMBL/GenBank/DDBJ whole genome shotgun (WGS) entry which is preliminary data.</text>
</comment>
<evidence type="ECO:0000313" key="5">
    <source>
        <dbReference type="Proteomes" id="UP000321393"/>
    </source>
</evidence>
<sequence length="399" mass="42624">MDSGSSGSIQSSSGGEDEYDSRAEGFSGFLNKPPGHVGPKANPSPQLTAHHPHSSTSSGLFDPFSNFLDPLPTRSHQNSIPNLDFLWPRNNPRSDPNPIHFPGSISMPPSSAPNSYMAATNSQVPHQTTEPNVVHQAPRGLTLTTDRSDVVPNNNNNTATGTSTGTSNPSVRNPRKRTRASRRAPTTVLTTDTSNFRAMVQEFTGIPAPPFTPASSFPRARLDLFGGGTASISSPPYLLRPFPQKLSTTNSLLSPSSDFLLPKQNQYLPPMSSIFNLQPSPPPPLHQPNINLLGSDQTTTDTHRNHHLHQTPLPEELLSESGNILPATWVSSGGGAGGGGVASDQALFRSTNSKYCTGTKVNNNYSASSSSLDFHGDKGSENVTTRSEGMMESWICSSD</sequence>